<proteinExistence type="predicted"/>
<dbReference type="KEGG" id="mpho:DA803_00060"/>
<dbReference type="AlphaFoldDB" id="A0A2Z5IPJ0"/>
<name>A0A2Z5IPJ0_9BACT</name>
<feature type="transmembrane region" description="Helical" evidence="1">
    <location>
        <begin position="51"/>
        <end position="77"/>
    </location>
</feature>
<evidence type="ECO:0000256" key="1">
    <source>
        <dbReference type="SAM" id="Phobius"/>
    </source>
</evidence>
<keyword evidence="1" id="KW-0812">Transmembrane</keyword>
<dbReference type="EMBL" id="CP029295">
    <property type="protein sequence ID" value="AXE60495.1"/>
    <property type="molecule type" value="Genomic_DNA"/>
</dbReference>
<protein>
    <submittedName>
        <fullName evidence="2">Uncharacterized protein</fullName>
    </submittedName>
</protein>
<keyword evidence="1" id="KW-0472">Membrane</keyword>
<keyword evidence="3" id="KW-1185">Reference proteome</keyword>
<organism evidence="2 3">
    <name type="scientific">[Mycoplasma] phocae</name>
    <dbReference type="NCBI Taxonomy" id="142651"/>
    <lineage>
        <taxon>Bacteria</taxon>
        <taxon>Bacillati</taxon>
        <taxon>Mycoplasmatota</taxon>
        <taxon>Mycoplasmoidales</taxon>
        <taxon>Metamycoplasmataceae</taxon>
        <taxon>Metamycoplasma</taxon>
    </lineage>
</organism>
<keyword evidence="1" id="KW-1133">Transmembrane helix</keyword>
<sequence>MIIPAWLYVSAIVGISNSDPFILFPRKENFNDLDKHIIVMNKNLNSYKFNFVHLTLFIGTFFYVTSFIWIPITSINIHRINKMKHN</sequence>
<reference evidence="3" key="1">
    <citation type="journal article" date="2018" name="Microbiol. Resour. Announc.">
        <title>Complete Sequence and Annotation of the Mycoplasma phocidae Strain 105T Genome.</title>
        <authorList>
            <person name="Frasca S. Jr."/>
            <person name="Kutish G.F."/>
            <person name="Michaels D.L."/>
            <person name="Brown D.R."/>
        </authorList>
    </citation>
    <scope>NUCLEOTIDE SEQUENCE [LARGE SCALE GENOMIC DNA]</scope>
    <source>
        <strain evidence="3">105</strain>
    </source>
</reference>
<gene>
    <name evidence="2" type="ORF">DA803_00060</name>
</gene>
<accession>A0A2Z5IPJ0</accession>
<evidence type="ECO:0000313" key="2">
    <source>
        <dbReference type="EMBL" id="AXE60495.1"/>
    </source>
</evidence>
<evidence type="ECO:0000313" key="3">
    <source>
        <dbReference type="Proteomes" id="UP000252477"/>
    </source>
</evidence>
<dbReference type="Proteomes" id="UP000252477">
    <property type="component" value="Chromosome"/>
</dbReference>